<dbReference type="InterPro" id="IPR046642">
    <property type="entry name" value="DUF6754"/>
</dbReference>
<dbReference type="InterPro" id="IPR036116">
    <property type="entry name" value="FN3_sf"/>
</dbReference>
<keyword evidence="1" id="KW-1133">Transmembrane helix</keyword>
<dbReference type="AlphaFoldDB" id="A0A7V3UZW8"/>
<keyword evidence="1" id="KW-0812">Transmembrane</keyword>
<comment type="caution">
    <text evidence="3">The sequence shown here is derived from an EMBL/GenBank/DDBJ whole genome shotgun (WGS) entry which is preliminary data.</text>
</comment>
<protein>
    <recommendedName>
        <fullName evidence="2">DUF6754 domain-containing protein</fullName>
    </recommendedName>
</protein>
<feature type="transmembrane region" description="Helical" evidence="1">
    <location>
        <begin position="111"/>
        <end position="131"/>
    </location>
</feature>
<evidence type="ECO:0000259" key="2">
    <source>
        <dbReference type="Pfam" id="PF20539"/>
    </source>
</evidence>
<name>A0A7V3UZW8_UNCW3</name>
<organism evidence="3">
    <name type="scientific">candidate division WOR-3 bacterium</name>
    <dbReference type="NCBI Taxonomy" id="2052148"/>
    <lineage>
        <taxon>Bacteria</taxon>
        <taxon>Bacteria division WOR-3</taxon>
    </lineage>
</organism>
<sequence length="370" mass="40531">MISIILGVLFAGMSAPLIQVRDTPNDAGKSITLNWQFLSESPASAVVVQRVEKDGEPVVVASLPGSERWFVDEGVIDRQPYRYRVGAVSDGDTLWSEWSEVVSSSPQFFNWARLNILVSMVVFFVLVIYFIENARAGRYLFVRRIAGLDAVEEAVGRATEMGKPIVYVPGLGSVADIATIASLNILGEVAKKTAQYDSALLVPNRDPIVYTVAREVVKEAYTRAGRPDAFKPDNIFFVTSEQFAYAAAVDGLMVREKPATNFFLGTFWAEALILAETGATTGAIQIAGTDSVFQLPFFITACDYTLIGEELYAASAYLSREPLLLGSLKGQDYGKMLIIIIVVFGSLLLLLSRIPQLGFFSKIINFFNVS</sequence>
<accession>A0A7V3UZW8</accession>
<dbReference type="EMBL" id="DTMZ01000075">
    <property type="protein sequence ID" value="HGD13096.1"/>
    <property type="molecule type" value="Genomic_DNA"/>
</dbReference>
<reference evidence="3" key="1">
    <citation type="journal article" date="2020" name="mSystems">
        <title>Genome- and Community-Level Interaction Insights into Carbon Utilization and Element Cycling Functions of Hydrothermarchaeota in Hydrothermal Sediment.</title>
        <authorList>
            <person name="Zhou Z."/>
            <person name="Liu Y."/>
            <person name="Xu W."/>
            <person name="Pan J."/>
            <person name="Luo Z.H."/>
            <person name="Li M."/>
        </authorList>
    </citation>
    <scope>NUCLEOTIDE SEQUENCE [LARGE SCALE GENOMIC DNA]</scope>
    <source>
        <strain evidence="3">SpSt-914</strain>
    </source>
</reference>
<keyword evidence="1" id="KW-0472">Membrane</keyword>
<evidence type="ECO:0000313" key="3">
    <source>
        <dbReference type="EMBL" id="HGD13096.1"/>
    </source>
</evidence>
<dbReference type="SUPFAM" id="SSF49265">
    <property type="entry name" value="Fibronectin type III"/>
    <property type="match status" value="1"/>
</dbReference>
<proteinExistence type="predicted"/>
<feature type="domain" description="DUF6754" evidence="2">
    <location>
        <begin position="106"/>
        <end position="351"/>
    </location>
</feature>
<gene>
    <name evidence="3" type="ORF">ENX16_03345</name>
</gene>
<dbReference type="InterPro" id="IPR013783">
    <property type="entry name" value="Ig-like_fold"/>
</dbReference>
<feature type="transmembrane region" description="Helical" evidence="1">
    <location>
        <begin position="336"/>
        <end position="354"/>
    </location>
</feature>
<evidence type="ECO:0000256" key="1">
    <source>
        <dbReference type="SAM" id="Phobius"/>
    </source>
</evidence>
<dbReference type="Pfam" id="PF20539">
    <property type="entry name" value="DUF6754"/>
    <property type="match status" value="1"/>
</dbReference>
<dbReference type="Gene3D" id="2.60.40.10">
    <property type="entry name" value="Immunoglobulins"/>
    <property type="match status" value="1"/>
</dbReference>